<dbReference type="Pfam" id="PF22936">
    <property type="entry name" value="Pol_BBD"/>
    <property type="match status" value="1"/>
</dbReference>
<evidence type="ECO:0000256" key="2">
    <source>
        <dbReference type="SAM" id="MobiDB-lite"/>
    </source>
</evidence>
<keyword evidence="6" id="KW-0695">RNA-directed DNA polymerase</keyword>
<feature type="domain" description="Retrovirus-related Pol polyprotein from transposon TNT 1-94-like beta-barrel" evidence="4">
    <location>
        <begin position="146"/>
        <end position="223"/>
    </location>
</feature>
<evidence type="ECO:0000256" key="1">
    <source>
        <dbReference type="ARBA" id="ARBA00022750"/>
    </source>
</evidence>
<keyword evidence="6" id="KW-0808">Transferase</keyword>
<dbReference type="SUPFAM" id="SSF56672">
    <property type="entry name" value="DNA/RNA polymerases"/>
    <property type="match status" value="1"/>
</dbReference>
<sequence length="624" mass="67781">MDPPKFAPRPQVRPQVSYRPQAKGPHTNGRDFGLPNGNGPCGPSNIRLTAPFAPNGSVSNSIQVDLSPRPRPNFGPASGASVRWSTKPRARVYSRSDPCVGLPRVGDLHASDYSDSSGSHSNTTQFESTGGGNDSYIPMSIGTTSWYPNSDTSHHVFRDPLALHDSTPYSGTSSLLMGDGTPATISLVGSSVLATKSKLLHLSNVLCVPSIQKNLLSVSQFANDNDVFFDFHLTYCVVKDIVIREVLLNDHIREGLYHFLVPVVSASSTVASFAAHTMVQNKTDDCSIITLWHNRLGHPSASVVNDDKGYQCLLPNGKIVVSRHVVFDENRFLSSEHGLRDTVLASTTSVSTMVPIVRTVSSQFVELVTASPPMFDSLPADSFSPSSTNAGAALEPACPCVSNNEDSNSISSSLCSSLPVTNTHPMVTRATAGIYKPKALTIEAMEPSTIEEALFTTEWRAAAQVEYDALISNSTWELVALPPNHKVIGCKWLFKIKKNHDDTIARRKARLVAKGCSQVPGCDFNETFSPVVKPATIRVILSIAVSNGWLLQQVDVNNAFLNGDLDTEVFMQQPSGYVQYDSTGNPLVCRLKKALYGLRQAPRAWFEKLKCFLMSIGFALRLIL</sequence>
<dbReference type="Proteomes" id="UP000325315">
    <property type="component" value="Unassembled WGS sequence"/>
</dbReference>
<evidence type="ECO:0000259" key="4">
    <source>
        <dbReference type="Pfam" id="PF22936"/>
    </source>
</evidence>
<feature type="region of interest" description="Disordered" evidence="2">
    <location>
        <begin position="110"/>
        <end position="133"/>
    </location>
</feature>
<proteinExistence type="predicted"/>
<protein>
    <submittedName>
        <fullName evidence="6">Reverse transcriptase, RNA-dependent DNA polymerase</fullName>
    </submittedName>
</protein>
<feature type="region of interest" description="Disordered" evidence="2">
    <location>
        <begin position="1"/>
        <end position="48"/>
    </location>
</feature>
<keyword evidence="1" id="KW-0645">Protease</keyword>
<dbReference type="OrthoDB" id="1749397at2759"/>
<dbReference type="InterPro" id="IPR013103">
    <property type="entry name" value="RVT_2"/>
</dbReference>
<feature type="domain" description="Retroviral polymerase SH3-like" evidence="5">
    <location>
        <begin position="306"/>
        <end position="332"/>
    </location>
</feature>
<evidence type="ECO:0000313" key="7">
    <source>
        <dbReference type="Proteomes" id="UP000325315"/>
    </source>
</evidence>
<evidence type="ECO:0000259" key="3">
    <source>
        <dbReference type="Pfam" id="PF07727"/>
    </source>
</evidence>
<dbReference type="GO" id="GO:0003964">
    <property type="term" value="F:RNA-directed DNA polymerase activity"/>
    <property type="evidence" value="ECO:0007669"/>
    <property type="project" value="UniProtKB-KW"/>
</dbReference>
<keyword evidence="1" id="KW-0378">Hydrolase</keyword>
<feature type="domain" description="Reverse transcriptase Ty1/copia-type" evidence="3">
    <location>
        <begin position="473"/>
        <end position="619"/>
    </location>
</feature>
<comment type="caution">
    <text evidence="6">The sequence shown here is derived from an EMBL/GenBank/DDBJ whole genome shotgun (WGS) entry which is preliminary data.</text>
</comment>
<dbReference type="InterPro" id="IPR054722">
    <property type="entry name" value="PolX-like_BBD"/>
</dbReference>
<name>A0A5B6V6C8_9ROSI</name>
<accession>A0A5B6V6C8</accession>
<organism evidence="6 7">
    <name type="scientific">Gossypium australe</name>
    <dbReference type="NCBI Taxonomy" id="47621"/>
    <lineage>
        <taxon>Eukaryota</taxon>
        <taxon>Viridiplantae</taxon>
        <taxon>Streptophyta</taxon>
        <taxon>Embryophyta</taxon>
        <taxon>Tracheophyta</taxon>
        <taxon>Spermatophyta</taxon>
        <taxon>Magnoliopsida</taxon>
        <taxon>eudicotyledons</taxon>
        <taxon>Gunneridae</taxon>
        <taxon>Pentapetalae</taxon>
        <taxon>rosids</taxon>
        <taxon>malvids</taxon>
        <taxon>Malvales</taxon>
        <taxon>Malvaceae</taxon>
        <taxon>Malvoideae</taxon>
        <taxon>Gossypium</taxon>
    </lineage>
</organism>
<dbReference type="GO" id="GO:0004190">
    <property type="term" value="F:aspartic-type endopeptidase activity"/>
    <property type="evidence" value="ECO:0007669"/>
    <property type="project" value="UniProtKB-KW"/>
</dbReference>
<dbReference type="EMBL" id="SMMG02000008">
    <property type="protein sequence ID" value="KAA3464546.1"/>
    <property type="molecule type" value="Genomic_DNA"/>
</dbReference>
<dbReference type="Pfam" id="PF25597">
    <property type="entry name" value="SH3_retrovirus"/>
    <property type="match status" value="1"/>
</dbReference>
<keyword evidence="1" id="KW-0064">Aspartyl protease</keyword>
<dbReference type="AlphaFoldDB" id="A0A5B6V6C8"/>
<reference evidence="7" key="1">
    <citation type="journal article" date="2019" name="Plant Biotechnol. J.">
        <title>Genome sequencing of the Australian wild diploid species Gossypium australe highlights disease resistance and delayed gland morphogenesis.</title>
        <authorList>
            <person name="Cai Y."/>
            <person name="Cai X."/>
            <person name="Wang Q."/>
            <person name="Wang P."/>
            <person name="Zhang Y."/>
            <person name="Cai C."/>
            <person name="Xu Y."/>
            <person name="Wang K."/>
            <person name="Zhou Z."/>
            <person name="Wang C."/>
            <person name="Geng S."/>
            <person name="Li B."/>
            <person name="Dong Q."/>
            <person name="Hou Y."/>
            <person name="Wang H."/>
            <person name="Ai P."/>
            <person name="Liu Z."/>
            <person name="Yi F."/>
            <person name="Sun M."/>
            <person name="An G."/>
            <person name="Cheng J."/>
            <person name="Zhang Y."/>
            <person name="Shi Q."/>
            <person name="Xie Y."/>
            <person name="Shi X."/>
            <person name="Chang Y."/>
            <person name="Huang F."/>
            <person name="Chen Y."/>
            <person name="Hong S."/>
            <person name="Mi L."/>
            <person name="Sun Q."/>
            <person name="Zhang L."/>
            <person name="Zhou B."/>
            <person name="Peng R."/>
            <person name="Zhang X."/>
            <person name="Liu F."/>
        </authorList>
    </citation>
    <scope>NUCLEOTIDE SEQUENCE [LARGE SCALE GENOMIC DNA]</scope>
    <source>
        <strain evidence="7">cv. PA1801</strain>
    </source>
</reference>
<gene>
    <name evidence="6" type="ORF">EPI10_008785</name>
</gene>
<dbReference type="InterPro" id="IPR057670">
    <property type="entry name" value="SH3_retrovirus"/>
</dbReference>
<dbReference type="Pfam" id="PF07727">
    <property type="entry name" value="RVT_2"/>
    <property type="match status" value="1"/>
</dbReference>
<dbReference type="InterPro" id="IPR043502">
    <property type="entry name" value="DNA/RNA_pol_sf"/>
</dbReference>
<evidence type="ECO:0000313" key="6">
    <source>
        <dbReference type="EMBL" id="KAA3464546.1"/>
    </source>
</evidence>
<evidence type="ECO:0000259" key="5">
    <source>
        <dbReference type="Pfam" id="PF25597"/>
    </source>
</evidence>
<keyword evidence="7" id="KW-1185">Reference proteome</keyword>
<keyword evidence="6" id="KW-0548">Nucleotidyltransferase</keyword>